<sequence>MPRILCRATILCTSIKVLKWGLSAFAISQATNLRSPLWRLRVLSLRVQSTCKGRALLAVLGVCGLAVIHSALGGDNEGPSKKGSKEILARLLVFKGK</sequence>
<evidence type="ECO:0000256" key="1">
    <source>
        <dbReference type="SAM" id="Phobius"/>
    </source>
</evidence>
<evidence type="ECO:0000313" key="2">
    <source>
        <dbReference type="EMBL" id="PTB38532.1"/>
    </source>
</evidence>
<keyword evidence="1" id="KW-0472">Membrane</keyword>
<keyword evidence="3" id="KW-1185">Reference proteome</keyword>
<dbReference type="AlphaFoldDB" id="A0A2T3Z158"/>
<proteinExistence type="predicted"/>
<organism evidence="2 3">
    <name type="scientific">Trichoderma asperellum (strain ATCC 204424 / CBS 433.97 / NBRC 101777)</name>
    <dbReference type="NCBI Taxonomy" id="1042311"/>
    <lineage>
        <taxon>Eukaryota</taxon>
        <taxon>Fungi</taxon>
        <taxon>Dikarya</taxon>
        <taxon>Ascomycota</taxon>
        <taxon>Pezizomycotina</taxon>
        <taxon>Sordariomycetes</taxon>
        <taxon>Hypocreomycetidae</taxon>
        <taxon>Hypocreales</taxon>
        <taxon>Hypocreaceae</taxon>
        <taxon>Trichoderma</taxon>
    </lineage>
</organism>
<evidence type="ECO:0000313" key="3">
    <source>
        <dbReference type="Proteomes" id="UP000240493"/>
    </source>
</evidence>
<gene>
    <name evidence="2" type="ORF">M441DRAFT_235138</name>
</gene>
<dbReference type="EMBL" id="KZ679265">
    <property type="protein sequence ID" value="PTB38532.1"/>
    <property type="molecule type" value="Genomic_DNA"/>
</dbReference>
<protein>
    <submittedName>
        <fullName evidence="2">Uncharacterized protein</fullName>
    </submittedName>
</protein>
<reference evidence="2 3" key="1">
    <citation type="submission" date="2016-07" db="EMBL/GenBank/DDBJ databases">
        <title>Multiple horizontal gene transfer events from other fungi enriched the ability of initially mycotrophic Trichoderma (Ascomycota) to feed on dead plant biomass.</title>
        <authorList>
            <consortium name="DOE Joint Genome Institute"/>
            <person name="Aerts A."/>
            <person name="Atanasova L."/>
            <person name="Chenthamara K."/>
            <person name="Zhang J."/>
            <person name="Grujic M."/>
            <person name="Henrissat B."/>
            <person name="Kuo A."/>
            <person name="Salamov A."/>
            <person name="Lipzen A."/>
            <person name="Labutti K."/>
            <person name="Barry K."/>
            <person name="Miao Y."/>
            <person name="Rahimi M.J."/>
            <person name="Shen Q."/>
            <person name="Grigoriev I.V."/>
            <person name="Kubicek C.P."/>
            <person name="Druzhinina I.S."/>
        </authorList>
    </citation>
    <scope>NUCLEOTIDE SEQUENCE [LARGE SCALE GENOMIC DNA]</scope>
    <source>
        <strain evidence="2 3">CBS 433.97</strain>
    </source>
</reference>
<accession>A0A2T3Z158</accession>
<dbReference type="Proteomes" id="UP000240493">
    <property type="component" value="Unassembled WGS sequence"/>
</dbReference>
<keyword evidence="1" id="KW-0812">Transmembrane</keyword>
<keyword evidence="1" id="KW-1133">Transmembrane helix</keyword>
<feature type="transmembrane region" description="Helical" evidence="1">
    <location>
        <begin position="55"/>
        <end position="72"/>
    </location>
</feature>
<name>A0A2T3Z158_TRIA4</name>